<proteinExistence type="inferred from homology"/>
<dbReference type="NCBIfam" id="TIGR02170">
    <property type="entry name" value="thyX"/>
    <property type="match status" value="1"/>
</dbReference>
<dbReference type="CDD" id="cd20175">
    <property type="entry name" value="ThyX"/>
    <property type="match status" value="1"/>
</dbReference>
<organism evidence="2 3">
    <name type="scientific">Haloarcula vallismortis tailed virus 1</name>
    <dbReference type="NCBI Taxonomy" id="1262528"/>
    <lineage>
        <taxon>Viruses</taxon>
        <taxon>Duplodnaviria</taxon>
        <taxon>Heunggongvirae</taxon>
        <taxon>Uroviricota</taxon>
        <taxon>Caudoviricetes</taxon>
        <taxon>Thumleimavirales</taxon>
        <taxon>Druskaviridae</taxon>
        <taxon>Tredecimvirus</taxon>
        <taxon>Tredecimvirus thailandense</taxon>
        <taxon>Tredecimvirus HVTV1</taxon>
    </lineage>
</organism>
<dbReference type="PANTHER" id="PTHR34934">
    <property type="entry name" value="FLAVIN-DEPENDENT THYMIDYLATE SYNTHASE"/>
    <property type="match status" value="1"/>
</dbReference>
<gene>
    <name evidence="2" type="primary">38</name>
    <name evidence="2" type="ORF">HVTV1_38</name>
</gene>
<protein>
    <submittedName>
        <fullName evidence="2">Thymidylate synthetase</fullName>
    </submittedName>
</protein>
<dbReference type="RefSeq" id="YP_007378944.1">
    <property type="nucleotide sequence ID" value="NC_020158.1"/>
</dbReference>
<dbReference type="GO" id="GO:0050660">
    <property type="term" value="F:flavin adenine dinucleotide binding"/>
    <property type="evidence" value="ECO:0007669"/>
    <property type="project" value="InterPro"/>
</dbReference>
<feature type="region of interest" description="Disordered" evidence="1">
    <location>
        <begin position="169"/>
        <end position="189"/>
    </location>
</feature>
<dbReference type="Pfam" id="PF02511">
    <property type="entry name" value="Thy1"/>
    <property type="match status" value="1"/>
</dbReference>
<dbReference type="GO" id="GO:0070402">
    <property type="term" value="F:NADPH binding"/>
    <property type="evidence" value="ECO:0007669"/>
    <property type="project" value="TreeGrafter"/>
</dbReference>
<dbReference type="InterPro" id="IPR003669">
    <property type="entry name" value="Thymidylate_synthase_ThyX"/>
</dbReference>
<dbReference type="OrthoDB" id="8223at10239"/>
<dbReference type="EMBL" id="KC117377">
    <property type="protein sequence ID" value="AGC34408.1"/>
    <property type="molecule type" value="Genomic_DNA"/>
</dbReference>
<dbReference type="Gene3D" id="3.30.1360.170">
    <property type="match status" value="1"/>
</dbReference>
<dbReference type="SUPFAM" id="SSF69796">
    <property type="entry name" value="Thymidylate synthase-complementing protein Thy1"/>
    <property type="match status" value="1"/>
</dbReference>
<evidence type="ECO:0000256" key="1">
    <source>
        <dbReference type="SAM" id="MobiDB-lite"/>
    </source>
</evidence>
<dbReference type="GeneID" id="14477279"/>
<dbReference type="PANTHER" id="PTHR34934:SF1">
    <property type="entry name" value="FLAVIN-DEPENDENT THYMIDYLATE SYNTHASE"/>
    <property type="match status" value="1"/>
</dbReference>
<name>L7TJ41_9CAUD</name>
<dbReference type="PROSITE" id="PS51331">
    <property type="entry name" value="THYX"/>
    <property type="match status" value="1"/>
</dbReference>
<evidence type="ECO:0000313" key="2">
    <source>
        <dbReference type="EMBL" id="AGC34408.1"/>
    </source>
</evidence>
<sequence>MAFTACLRCISVRLVLCEEVTNIYRPRTPASLSPYLYHLETRTETCMRVEVERSTDQPEFHVARAAKNDYMESWVADKTNDELIASIREDEGNWEQQLEAFLKRLMKKGHFGPFEHPQITFAIEGVSRSLMAQLTRHRTGITFDIQSQRYVDFTDTDAEELVVEPKSCTDREHVGRNPDTPTPEEVQERTGVPVGQQFEEAQATFVKAINDSVQAYRNLVALGWPPEDARFVLPIGSKVNIYMTLNARTLMHIADMRAQADAQWEIRELTGEVLDLAEEWMPLTFGFYREEMIHRKNRLAP</sequence>
<dbReference type="GO" id="GO:0004799">
    <property type="term" value="F:thymidylate synthase activity"/>
    <property type="evidence" value="ECO:0007669"/>
    <property type="project" value="TreeGrafter"/>
</dbReference>
<dbReference type="GO" id="GO:0050797">
    <property type="term" value="F:thymidylate synthase (FAD) activity"/>
    <property type="evidence" value="ECO:0007669"/>
    <property type="project" value="InterPro"/>
</dbReference>
<accession>L7TJ41</accession>
<evidence type="ECO:0000313" key="3">
    <source>
        <dbReference type="Proteomes" id="UP000011137"/>
    </source>
</evidence>
<dbReference type="HAMAP" id="MF_01408">
    <property type="entry name" value="ThyX"/>
    <property type="match status" value="1"/>
</dbReference>
<reference evidence="2 3" key="1">
    <citation type="journal article" date="2013" name="J. Virol.">
        <title>Insights into head-tailed viruses infecting extremely halophilic archaea.</title>
        <authorList>
            <person name="Pietila M.K."/>
            <person name="Laurinmaki P."/>
            <person name="Russell D.A."/>
            <person name="Ko C.C."/>
            <person name="Jacobs-Sera D."/>
            <person name="Butcher S.J."/>
            <person name="Bamford D.H."/>
            <person name="Hendrix R.W."/>
        </authorList>
    </citation>
    <scope>NUCLEOTIDE SEQUENCE [LARGE SCALE GENOMIC DNA]</scope>
</reference>
<dbReference type="Proteomes" id="UP000011137">
    <property type="component" value="Segment"/>
</dbReference>
<dbReference type="InterPro" id="IPR036098">
    <property type="entry name" value="Thymidylate_synthase_ThyX_sf"/>
</dbReference>
<keyword evidence="3" id="KW-1185">Reference proteome</keyword>
<dbReference type="KEGG" id="vg:14477279"/>
<dbReference type="GO" id="GO:0006231">
    <property type="term" value="P:dTMP biosynthetic process"/>
    <property type="evidence" value="ECO:0007669"/>
    <property type="project" value="InterPro"/>
</dbReference>